<keyword evidence="4" id="KW-0862">Zinc</keyword>
<feature type="compositionally biased region" description="Basic and acidic residues" evidence="6">
    <location>
        <begin position="447"/>
        <end position="469"/>
    </location>
</feature>
<feature type="domain" description="C2HC/C3H-type" evidence="7">
    <location>
        <begin position="484"/>
        <end position="509"/>
    </location>
</feature>
<evidence type="ECO:0000313" key="9">
    <source>
        <dbReference type="Proteomes" id="UP001381693"/>
    </source>
</evidence>
<feature type="compositionally biased region" description="Polar residues" evidence="6">
    <location>
        <begin position="470"/>
        <end position="479"/>
    </location>
</feature>
<dbReference type="InterPro" id="IPR049899">
    <property type="entry name" value="Znf_C2HC_C3H"/>
</dbReference>
<feature type="region of interest" description="Disordered" evidence="6">
    <location>
        <begin position="400"/>
        <end position="479"/>
    </location>
</feature>
<keyword evidence="2" id="KW-0677">Repeat</keyword>
<dbReference type="EMBL" id="JAXCGZ010015113">
    <property type="protein sequence ID" value="KAK7071235.1"/>
    <property type="molecule type" value="Genomic_DNA"/>
</dbReference>
<dbReference type="GO" id="GO:0008270">
    <property type="term" value="F:zinc ion binding"/>
    <property type="evidence" value="ECO:0007669"/>
    <property type="project" value="UniProtKB-KW"/>
</dbReference>
<protein>
    <recommendedName>
        <fullName evidence="7">C2HC/C3H-type domain-containing protein</fullName>
    </recommendedName>
</protein>
<evidence type="ECO:0000256" key="1">
    <source>
        <dbReference type="ARBA" id="ARBA00022723"/>
    </source>
</evidence>
<accession>A0AAN8WS39</accession>
<feature type="compositionally biased region" description="Low complexity" evidence="6">
    <location>
        <begin position="166"/>
        <end position="187"/>
    </location>
</feature>
<feature type="compositionally biased region" description="Basic residues" evidence="6">
    <location>
        <begin position="281"/>
        <end position="291"/>
    </location>
</feature>
<dbReference type="PANTHER" id="PTHR13555:SF68">
    <property type="entry name" value="ZINC FINGER PROTEIN 474"/>
    <property type="match status" value="1"/>
</dbReference>
<feature type="compositionally biased region" description="Basic residues" evidence="6">
    <location>
        <begin position="37"/>
        <end position="49"/>
    </location>
</feature>
<organism evidence="8 9">
    <name type="scientific">Halocaridina rubra</name>
    <name type="common">Hawaiian red shrimp</name>
    <dbReference type="NCBI Taxonomy" id="373956"/>
    <lineage>
        <taxon>Eukaryota</taxon>
        <taxon>Metazoa</taxon>
        <taxon>Ecdysozoa</taxon>
        <taxon>Arthropoda</taxon>
        <taxon>Crustacea</taxon>
        <taxon>Multicrustacea</taxon>
        <taxon>Malacostraca</taxon>
        <taxon>Eumalacostraca</taxon>
        <taxon>Eucarida</taxon>
        <taxon>Decapoda</taxon>
        <taxon>Pleocyemata</taxon>
        <taxon>Caridea</taxon>
        <taxon>Atyoidea</taxon>
        <taxon>Atyidae</taxon>
        <taxon>Halocaridina</taxon>
    </lineage>
</organism>
<name>A0AAN8WS39_HALRR</name>
<dbReference type="Gene3D" id="3.30.160.60">
    <property type="entry name" value="Classic Zinc Finger"/>
    <property type="match status" value="2"/>
</dbReference>
<dbReference type="AlphaFoldDB" id="A0AAN8WS39"/>
<reference evidence="8 9" key="1">
    <citation type="submission" date="2023-11" db="EMBL/GenBank/DDBJ databases">
        <title>Halocaridina rubra genome assembly.</title>
        <authorList>
            <person name="Smith C."/>
        </authorList>
    </citation>
    <scope>NUCLEOTIDE SEQUENCE [LARGE SCALE GENOMIC DNA]</scope>
    <source>
        <strain evidence="8">EP-1</strain>
        <tissue evidence="8">Whole</tissue>
    </source>
</reference>
<evidence type="ECO:0000256" key="6">
    <source>
        <dbReference type="SAM" id="MobiDB-lite"/>
    </source>
</evidence>
<dbReference type="InterPro" id="IPR026319">
    <property type="entry name" value="ZC2HC1A/B-like"/>
</dbReference>
<feature type="domain" description="C2HC/C3H-type" evidence="7">
    <location>
        <begin position="10"/>
        <end position="39"/>
    </location>
</feature>
<feature type="region of interest" description="Disordered" evidence="6">
    <location>
        <begin position="28"/>
        <end position="143"/>
    </location>
</feature>
<sequence>MTSSTTRPPGFVECYVCQREFGSRSIEIHEPQCLEKWKKRNNKLPKNRRERTPSPPPGHPLYASKAQTDMSPTPAAYSPTSDPDELSTSWSHPSKPRPKPSPSSHHPNGRPRSASFSEGTRRQRPSTATLKKPKVLDMSLQHSVDMSEMTRDMLDQVLLSKDNQAGSSDYSSDFTSSSTSSSVGSKSPFEDEGTSGDSESEARKIRPSTIRLPRPSRHIAVPVITSQTSNSSRRTSSLRSFLPRSQRRQLEDVFTGPKKTIEIPEPCLTCGKEENPERFHSHPLRAQKFKPKMFDKSKAKNAGKMIVTKPTALKYKSRGGGGSDEDKEENDNINNKLKPSQNSKRKAKSEDETSSPRPPKKSESKEESTEVLKKFLKGQKATFGKGQKKDINVEIFEGSLTPRNENGNNNALVSKKKLGKENRVLNGGGKDGSLSRVPPHSRLNGNKIEEDSDGKKNKDNCHHGSKDSNTRASSSSVPRTATAPTLVCYICGREFGSRSLKIHEPQCLE</sequence>
<feature type="non-terminal residue" evidence="8">
    <location>
        <position position="509"/>
    </location>
</feature>
<dbReference type="PANTHER" id="PTHR13555">
    <property type="entry name" value="C2H2 ZINC FINGER CGI-62-RELATED"/>
    <property type="match status" value="1"/>
</dbReference>
<dbReference type="Proteomes" id="UP001381693">
    <property type="component" value="Unassembled WGS sequence"/>
</dbReference>
<keyword evidence="1" id="KW-0479">Metal-binding</keyword>
<gene>
    <name evidence="8" type="ORF">SK128_008912</name>
</gene>
<dbReference type="Pfam" id="PF13913">
    <property type="entry name" value="zf-C2HC_2"/>
    <property type="match status" value="2"/>
</dbReference>
<evidence type="ECO:0000259" key="7">
    <source>
        <dbReference type="PROSITE" id="PS52027"/>
    </source>
</evidence>
<feature type="compositionally biased region" description="Basic and acidic residues" evidence="6">
    <location>
        <begin position="360"/>
        <end position="371"/>
    </location>
</feature>
<feature type="region of interest" description="Disordered" evidence="6">
    <location>
        <begin position="155"/>
        <end position="248"/>
    </location>
</feature>
<comment type="caution">
    <text evidence="8">The sequence shown here is derived from an EMBL/GenBank/DDBJ whole genome shotgun (WGS) entry which is preliminary data.</text>
</comment>
<keyword evidence="9" id="KW-1185">Reference proteome</keyword>
<evidence type="ECO:0000256" key="4">
    <source>
        <dbReference type="ARBA" id="ARBA00022833"/>
    </source>
</evidence>
<feature type="compositionally biased region" description="Polar residues" evidence="6">
    <location>
        <begin position="401"/>
        <end position="412"/>
    </location>
</feature>
<dbReference type="PROSITE" id="PS52027">
    <property type="entry name" value="ZF_C2HC_C3H"/>
    <property type="match status" value="2"/>
</dbReference>
<evidence type="ECO:0000256" key="5">
    <source>
        <dbReference type="PROSITE-ProRule" id="PRU01371"/>
    </source>
</evidence>
<feature type="region of interest" description="Disordered" evidence="6">
    <location>
        <begin position="272"/>
        <end position="371"/>
    </location>
</feature>
<keyword evidence="3 5" id="KW-0863">Zinc-finger</keyword>
<proteinExistence type="predicted"/>
<feature type="compositionally biased region" description="Low complexity" evidence="6">
    <location>
        <begin position="225"/>
        <end position="240"/>
    </location>
</feature>
<evidence type="ECO:0000256" key="3">
    <source>
        <dbReference type="ARBA" id="ARBA00022771"/>
    </source>
</evidence>
<evidence type="ECO:0000313" key="8">
    <source>
        <dbReference type="EMBL" id="KAK7071235.1"/>
    </source>
</evidence>
<evidence type="ECO:0000256" key="2">
    <source>
        <dbReference type="ARBA" id="ARBA00022737"/>
    </source>
</evidence>